<evidence type="ECO:0000256" key="1">
    <source>
        <dbReference type="SAM" id="MobiDB-lite"/>
    </source>
</evidence>
<protein>
    <recommendedName>
        <fullName evidence="3">Beta-lactamase-related domain-containing protein</fullName>
    </recommendedName>
</protein>
<comment type="caution">
    <text evidence="4">The sequence shown here is derived from an EMBL/GenBank/DDBJ whole genome shotgun (WGS) entry which is preliminary data.</text>
</comment>
<keyword evidence="2" id="KW-0732">Signal</keyword>
<evidence type="ECO:0000313" key="4">
    <source>
        <dbReference type="EMBL" id="GGK63118.1"/>
    </source>
</evidence>
<dbReference type="RefSeq" id="WP_189161051.1">
    <property type="nucleotide sequence ID" value="NZ_BMNT01000001.1"/>
</dbReference>
<name>A0A917QQB3_9ACTN</name>
<dbReference type="SUPFAM" id="SSF56601">
    <property type="entry name" value="beta-lactamase/transpeptidase-like"/>
    <property type="match status" value="1"/>
</dbReference>
<reference evidence="4" key="2">
    <citation type="submission" date="2020-09" db="EMBL/GenBank/DDBJ databases">
        <authorList>
            <person name="Sun Q."/>
            <person name="Ohkuma M."/>
        </authorList>
    </citation>
    <scope>NUCLEOTIDE SEQUENCE</scope>
    <source>
        <strain evidence="4">JCM 13064</strain>
    </source>
</reference>
<dbReference type="InterPro" id="IPR012338">
    <property type="entry name" value="Beta-lactam/transpept-like"/>
</dbReference>
<proteinExistence type="predicted"/>
<reference evidence="4" key="1">
    <citation type="journal article" date="2014" name="Int. J. Syst. Evol. Microbiol.">
        <title>Complete genome sequence of Corynebacterium casei LMG S-19264T (=DSM 44701T), isolated from a smear-ripened cheese.</title>
        <authorList>
            <consortium name="US DOE Joint Genome Institute (JGI-PGF)"/>
            <person name="Walter F."/>
            <person name="Albersmeier A."/>
            <person name="Kalinowski J."/>
            <person name="Ruckert C."/>
        </authorList>
    </citation>
    <scope>NUCLEOTIDE SEQUENCE</scope>
    <source>
        <strain evidence="4">JCM 13064</strain>
    </source>
</reference>
<sequence>MNKRCAGLPAVTLVAVVVQSACQAPPSATPDRAPASRTAVAVDAAACDRRLGAGFDAWAKAGFSGSVAISTGGRFGCLAAYGWADQEAGRRNTPGTVFGIGSVTKAFTAASVFGLVDAGKLSLDDRAGEILPGLRGPSAGVTVRQLLLHTSGLNGSHGADYRPLGRAAALAAIDRLKPAFRPGTGYVYSNAGYTLLALIVDKVSGTGYRKYTMAKTLRLPGGAVAGGFWNGEPAAPGPRAIGYLDGGETGERGGFAGPHWALDGNGGLAMTTRDLATWTYALFTGRVVSPASAKAIGTPGYERDDGTAETPGWVFYDRSRFGTPVLATAGGGGDAGHNAIVAWLPERRQVIAMASNTPKVSAERLLQAVGPALVSGAPLPVPSAAAAGGDRSRAADIVGTYGLDTGGGFEVSTTGGRLAISANGADAVAALFPPRGVPADELRANEQRVLALLGGQTGEGRRERAGVERAFGPISGYTLTGTAVIGGDVRTYVAITARKGVLAGWYSVNEEGGIRAAQLPAGPPSLPLVASGDRRYRPDDPTGTGPEVTVDFGRDDLTISGPAGVTTATRAVVTTLRPATPRSGATGTGTGARPADAARAAAAGDASRPAG</sequence>
<dbReference type="Pfam" id="PF00144">
    <property type="entry name" value="Beta-lactamase"/>
    <property type="match status" value="1"/>
</dbReference>
<feature type="signal peptide" evidence="2">
    <location>
        <begin position="1"/>
        <end position="23"/>
    </location>
</feature>
<evidence type="ECO:0000256" key="2">
    <source>
        <dbReference type="SAM" id="SignalP"/>
    </source>
</evidence>
<dbReference type="PANTHER" id="PTHR46825">
    <property type="entry name" value="D-ALANYL-D-ALANINE-CARBOXYPEPTIDASE/ENDOPEPTIDASE AMPH"/>
    <property type="match status" value="1"/>
</dbReference>
<accession>A0A917QQB3</accession>
<dbReference type="Gene3D" id="3.40.710.10">
    <property type="entry name" value="DD-peptidase/beta-lactamase superfamily"/>
    <property type="match status" value="1"/>
</dbReference>
<gene>
    <name evidence="4" type="ORF">GCM10007964_02820</name>
</gene>
<dbReference type="InterPro" id="IPR050491">
    <property type="entry name" value="AmpC-like"/>
</dbReference>
<feature type="chain" id="PRO_5037689313" description="Beta-lactamase-related domain-containing protein" evidence="2">
    <location>
        <begin position="24"/>
        <end position="611"/>
    </location>
</feature>
<feature type="domain" description="Beta-lactamase-related" evidence="3">
    <location>
        <begin position="65"/>
        <end position="362"/>
    </location>
</feature>
<dbReference type="PANTHER" id="PTHR46825:SF9">
    <property type="entry name" value="BETA-LACTAMASE-RELATED DOMAIN-CONTAINING PROTEIN"/>
    <property type="match status" value="1"/>
</dbReference>
<evidence type="ECO:0000259" key="3">
    <source>
        <dbReference type="Pfam" id="PF00144"/>
    </source>
</evidence>
<dbReference type="AlphaFoldDB" id="A0A917QQB3"/>
<organism evidence="4 5">
    <name type="scientific">Sphaerisporangium melleum</name>
    <dbReference type="NCBI Taxonomy" id="321316"/>
    <lineage>
        <taxon>Bacteria</taxon>
        <taxon>Bacillati</taxon>
        <taxon>Actinomycetota</taxon>
        <taxon>Actinomycetes</taxon>
        <taxon>Streptosporangiales</taxon>
        <taxon>Streptosporangiaceae</taxon>
        <taxon>Sphaerisporangium</taxon>
    </lineage>
</organism>
<keyword evidence="5" id="KW-1185">Reference proteome</keyword>
<dbReference type="EMBL" id="BMNT01000001">
    <property type="protein sequence ID" value="GGK63118.1"/>
    <property type="molecule type" value="Genomic_DNA"/>
</dbReference>
<dbReference type="InterPro" id="IPR001466">
    <property type="entry name" value="Beta-lactam-related"/>
</dbReference>
<feature type="region of interest" description="Disordered" evidence="1">
    <location>
        <begin position="534"/>
        <end position="555"/>
    </location>
</feature>
<evidence type="ECO:0000313" key="5">
    <source>
        <dbReference type="Proteomes" id="UP000645217"/>
    </source>
</evidence>
<dbReference type="Proteomes" id="UP000645217">
    <property type="component" value="Unassembled WGS sequence"/>
</dbReference>
<feature type="region of interest" description="Disordered" evidence="1">
    <location>
        <begin position="575"/>
        <end position="611"/>
    </location>
</feature>